<organism evidence="2 3">
    <name type="scientific">Caerostris extrusa</name>
    <name type="common">Bark spider</name>
    <name type="synonym">Caerostris bankana</name>
    <dbReference type="NCBI Taxonomy" id="172846"/>
    <lineage>
        <taxon>Eukaryota</taxon>
        <taxon>Metazoa</taxon>
        <taxon>Ecdysozoa</taxon>
        <taxon>Arthropoda</taxon>
        <taxon>Chelicerata</taxon>
        <taxon>Arachnida</taxon>
        <taxon>Araneae</taxon>
        <taxon>Araneomorphae</taxon>
        <taxon>Entelegynae</taxon>
        <taxon>Araneoidea</taxon>
        <taxon>Araneidae</taxon>
        <taxon>Caerostris</taxon>
    </lineage>
</organism>
<dbReference type="PANTHER" id="PTHR11220:SF1">
    <property type="entry name" value="HEME-BINDING PROTEIN 2"/>
    <property type="match status" value="1"/>
</dbReference>
<dbReference type="InterPro" id="IPR011256">
    <property type="entry name" value="Reg_factor_effector_dom_sf"/>
</dbReference>
<dbReference type="EMBL" id="BPLR01018107">
    <property type="protein sequence ID" value="GIY96956.1"/>
    <property type="molecule type" value="Genomic_DNA"/>
</dbReference>
<comment type="similarity">
    <text evidence="1">Belongs to the HEBP family.</text>
</comment>
<evidence type="ECO:0000256" key="1">
    <source>
        <dbReference type="ARBA" id="ARBA00009817"/>
    </source>
</evidence>
<keyword evidence="3" id="KW-1185">Reference proteome</keyword>
<comment type="caution">
    <text evidence="2">The sequence shown here is derived from an EMBL/GenBank/DDBJ whole genome shotgun (WGS) entry which is preliminary data.</text>
</comment>
<accession>A0AAV4XPK6</accession>
<proteinExistence type="inferred from homology"/>
<feature type="non-terminal residue" evidence="2">
    <location>
        <position position="1"/>
    </location>
</feature>
<dbReference type="Proteomes" id="UP001054945">
    <property type="component" value="Unassembled WGS sequence"/>
</dbReference>
<evidence type="ECO:0000313" key="3">
    <source>
        <dbReference type="Proteomes" id="UP001054945"/>
    </source>
</evidence>
<dbReference type="InterPro" id="IPR006917">
    <property type="entry name" value="SOUL_heme-bd"/>
</dbReference>
<protein>
    <submittedName>
        <fullName evidence="2">Heme-binding protein 1</fullName>
    </submittedName>
</protein>
<name>A0AAV4XPK6_CAEEX</name>
<dbReference type="PANTHER" id="PTHR11220">
    <property type="entry name" value="HEME-BINDING PROTEIN-RELATED"/>
    <property type="match status" value="1"/>
</dbReference>
<sequence length="170" mass="20032">FKMAFLKYMKGAIVGNEEPKFEVLSKTDDYELRSYTECRWVTLSIHDKTPEEFSRDEFKRLFDYINGKNETGISIEMTIPMVYHILNLLYLKLAPREIYVRTFGGMAKDADWKREFDALKAKLENPDDVDLSEYHRAAYDPPFKPFNRRNEVWVVKKTSSVVEEPQSPTD</sequence>
<dbReference type="SUPFAM" id="SSF55136">
    <property type="entry name" value="Probable bacterial effector-binding domain"/>
    <property type="match status" value="1"/>
</dbReference>
<dbReference type="AlphaFoldDB" id="A0AAV4XPK6"/>
<evidence type="ECO:0000313" key="2">
    <source>
        <dbReference type="EMBL" id="GIY96956.1"/>
    </source>
</evidence>
<gene>
    <name evidence="2" type="ORF">CEXT_763971</name>
</gene>
<dbReference type="Gene3D" id="3.20.80.10">
    <property type="entry name" value="Regulatory factor, effector binding domain"/>
    <property type="match status" value="2"/>
</dbReference>
<dbReference type="Pfam" id="PF04832">
    <property type="entry name" value="SOUL"/>
    <property type="match status" value="2"/>
</dbReference>
<reference evidence="2 3" key="1">
    <citation type="submission" date="2021-06" db="EMBL/GenBank/DDBJ databases">
        <title>Caerostris extrusa draft genome.</title>
        <authorList>
            <person name="Kono N."/>
            <person name="Arakawa K."/>
        </authorList>
    </citation>
    <scope>NUCLEOTIDE SEQUENCE [LARGE SCALE GENOMIC DNA]</scope>
</reference>